<dbReference type="Gramene" id="Pp3c16_11480V3.2">
    <property type="protein sequence ID" value="PAC:32984283.CDS.1"/>
    <property type="gene ID" value="Pp3c16_11480"/>
</dbReference>
<accession>A0A7I3ZWT7</accession>
<name>A0A7I3ZWT7_PHYPA</name>
<dbReference type="Proteomes" id="UP000006727">
    <property type="component" value="Chromosome 16"/>
</dbReference>
<dbReference type="Gramene" id="Pp3c16_11480V3.4">
    <property type="protein sequence ID" value="PAC:32984285.CDS.1"/>
    <property type="gene ID" value="Pp3c16_11480"/>
</dbReference>
<reference evidence="1 2" key="1">
    <citation type="journal article" date="2008" name="Science">
        <title>The Physcomitrella genome reveals evolutionary insights into the conquest of land by plants.</title>
        <authorList>
            <person name="Rensing S."/>
            <person name="Lang D."/>
            <person name="Zimmer A."/>
            <person name="Terry A."/>
            <person name="Salamov A."/>
            <person name="Shapiro H."/>
            <person name="Nishiyama T."/>
            <person name="Perroud P.-F."/>
            <person name="Lindquist E."/>
            <person name="Kamisugi Y."/>
            <person name="Tanahashi T."/>
            <person name="Sakakibara K."/>
            <person name="Fujita T."/>
            <person name="Oishi K."/>
            <person name="Shin-I T."/>
            <person name="Kuroki Y."/>
            <person name="Toyoda A."/>
            <person name="Suzuki Y."/>
            <person name="Hashimoto A."/>
            <person name="Yamaguchi K."/>
            <person name="Sugano A."/>
            <person name="Kohara Y."/>
            <person name="Fujiyama A."/>
            <person name="Anterola A."/>
            <person name="Aoki S."/>
            <person name="Ashton N."/>
            <person name="Barbazuk W.B."/>
            <person name="Barker E."/>
            <person name="Bennetzen J."/>
            <person name="Bezanilla M."/>
            <person name="Blankenship R."/>
            <person name="Cho S.H."/>
            <person name="Dutcher S."/>
            <person name="Estelle M."/>
            <person name="Fawcett J.A."/>
            <person name="Gundlach H."/>
            <person name="Hanada K."/>
            <person name="Heyl A."/>
            <person name="Hicks K.A."/>
            <person name="Hugh J."/>
            <person name="Lohr M."/>
            <person name="Mayer K."/>
            <person name="Melkozernov A."/>
            <person name="Murata T."/>
            <person name="Nelson D."/>
            <person name="Pils B."/>
            <person name="Prigge M."/>
            <person name="Reiss B."/>
            <person name="Renner T."/>
            <person name="Rombauts S."/>
            <person name="Rushton P."/>
            <person name="Sanderfoot A."/>
            <person name="Schween G."/>
            <person name="Shiu S.-H."/>
            <person name="Stueber K."/>
            <person name="Theodoulou F.L."/>
            <person name="Tu H."/>
            <person name="Van de Peer Y."/>
            <person name="Verrier P.J."/>
            <person name="Waters E."/>
            <person name="Wood A."/>
            <person name="Yang L."/>
            <person name="Cove D."/>
            <person name="Cuming A."/>
            <person name="Hasebe M."/>
            <person name="Lucas S."/>
            <person name="Mishler D.B."/>
            <person name="Reski R."/>
            <person name="Grigoriev I."/>
            <person name="Quatrano R.S."/>
            <person name="Boore J.L."/>
        </authorList>
    </citation>
    <scope>NUCLEOTIDE SEQUENCE [LARGE SCALE GENOMIC DNA]</scope>
    <source>
        <strain evidence="1 2">cv. Gransden 2004</strain>
    </source>
</reference>
<dbReference type="EnsemblPlants" id="Pp3c16_11480V3.6">
    <property type="protein sequence ID" value="PAC:32984287.CDS.1"/>
    <property type="gene ID" value="Pp3c16_11480"/>
</dbReference>
<dbReference type="Gramene" id="Pp3c16_11480V3.5">
    <property type="protein sequence ID" value="PAC:32984286.CDS.1"/>
    <property type="gene ID" value="Pp3c16_11480"/>
</dbReference>
<gene>
    <name evidence="1" type="primary">LOC112293010</name>
</gene>
<dbReference type="Gramene" id="Pp3c16_11480V3.3">
    <property type="protein sequence ID" value="PAC:32984284.CDS.1"/>
    <property type="gene ID" value="Pp3c16_11480"/>
</dbReference>
<dbReference type="AlphaFoldDB" id="A0A7I3ZWT7"/>
<dbReference type="EnsemblPlants" id="Pp3c16_11480V3.2">
    <property type="protein sequence ID" value="PAC:32984283.CDS.1"/>
    <property type="gene ID" value="Pp3c16_11480"/>
</dbReference>
<keyword evidence="2" id="KW-1185">Reference proteome</keyword>
<dbReference type="EnsemblPlants" id="Pp3c16_11480V3.3">
    <property type="protein sequence ID" value="PAC:32984284.CDS.1"/>
    <property type="gene ID" value="Pp3c16_11480"/>
</dbReference>
<dbReference type="EnsemblPlants" id="Pp3c16_11480V3.4">
    <property type="protein sequence ID" value="PAC:32984285.CDS.1"/>
    <property type="gene ID" value="Pp3c16_11480"/>
</dbReference>
<proteinExistence type="predicted"/>
<protein>
    <submittedName>
        <fullName evidence="1">Uncharacterized protein</fullName>
    </submittedName>
</protein>
<dbReference type="EMBL" id="ABEU02000016">
    <property type="status" value="NOT_ANNOTATED_CDS"/>
    <property type="molecule type" value="Genomic_DNA"/>
</dbReference>
<reference evidence="1 2" key="2">
    <citation type="journal article" date="2018" name="Plant J.">
        <title>The Physcomitrella patens chromosome-scale assembly reveals moss genome structure and evolution.</title>
        <authorList>
            <person name="Lang D."/>
            <person name="Ullrich K.K."/>
            <person name="Murat F."/>
            <person name="Fuchs J."/>
            <person name="Jenkins J."/>
            <person name="Haas F.B."/>
            <person name="Piednoel M."/>
            <person name="Gundlach H."/>
            <person name="Van Bel M."/>
            <person name="Meyberg R."/>
            <person name="Vives C."/>
            <person name="Morata J."/>
            <person name="Symeonidi A."/>
            <person name="Hiss M."/>
            <person name="Muchero W."/>
            <person name="Kamisugi Y."/>
            <person name="Saleh O."/>
            <person name="Blanc G."/>
            <person name="Decker E.L."/>
            <person name="van Gessel N."/>
            <person name="Grimwood J."/>
            <person name="Hayes R.D."/>
            <person name="Graham S.W."/>
            <person name="Gunter L.E."/>
            <person name="McDaniel S.F."/>
            <person name="Hoernstein S.N.W."/>
            <person name="Larsson A."/>
            <person name="Li F.W."/>
            <person name="Perroud P.F."/>
            <person name="Phillips J."/>
            <person name="Ranjan P."/>
            <person name="Rokshar D.S."/>
            <person name="Rothfels C.J."/>
            <person name="Schneider L."/>
            <person name="Shu S."/>
            <person name="Stevenson D.W."/>
            <person name="Thummler F."/>
            <person name="Tillich M."/>
            <person name="Villarreal Aguilar J.C."/>
            <person name="Widiez T."/>
            <person name="Wong G.K."/>
            <person name="Wymore A."/>
            <person name="Zhang Y."/>
            <person name="Zimmer A.D."/>
            <person name="Quatrano R.S."/>
            <person name="Mayer K.F.X."/>
            <person name="Goodstein D."/>
            <person name="Casacuberta J.M."/>
            <person name="Vandepoele K."/>
            <person name="Reski R."/>
            <person name="Cuming A.C."/>
            <person name="Tuskan G.A."/>
            <person name="Maumus F."/>
            <person name="Salse J."/>
            <person name="Schmutz J."/>
            <person name="Rensing S.A."/>
        </authorList>
    </citation>
    <scope>NUCLEOTIDE SEQUENCE [LARGE SCALE GENOMIC DNA]</scope>
    <source>
        <strain evidence="1 2">cv. Gransden 2004</strain>
    </source>
</reference>
<sequence length="131" mass="14598">MKRSSRLKIRRCGVGLSCAIVLCGRQQLRLPRRDTESEARGHGDGAGLATWHRLAGPASPRSRPHSGLGTCSLRSLTAPKLPCWGLPSCSVKSPEIICKPHSHVNYFLYKKKEKLNNKDSVLLEFYLLDLF</sequence>
<dbReference type="EnsemblPlants" id="Pp3c16_11480V3.5">
    <property type="protein sequence ID" value="PAC:32984286.CDS.1"/>
    <property type="gene ID" value="Pp3c16_11480"/>
</dbReference>
<reference evidence="1" key="3">
    <citation type="submission" date="2020-12" db="UniProtKB">
        <authorList>
            <consortium name="EnsemblPlants"/>
        </authorList>
    </citation>
    <scope>IDENTIFICATION</scope>
</reference>
<evidence type="ECO:0000313" key="1">
    <source>
        <dbReference type="EnsemblPlants" id="PAC:32984285.CDS.1"/>
    </source>
</evidence>
<dbReference type="Gramene" id="Pp3c16_11480V3.6">
    <property type="protein sequence ID" value="PAC:32984287.CDS.1"/>
    <property type="gene ID" value="Pp3c16_11480"/>
</dbReference>
<evidence type="ECO:0000313" key="2">
    <source>
        <dbReference type="Proteomes" id="UP000006727"/>
    </source>
</evidence>
<organism evidence="1 2">
    <name type="scientific">Physcomitrium patens</name>
    <name type="common">Spreading-leaved earth moss</name>
    <name type="synonym">Physcomitrella patens</name>
    <dbReference type="NCBI Taxonomy" id="3218"/>
    <lineage>
        <taxon>Eukaryota</taxon>
        <taxon>Viridiplantae</taxon>
        <taxon>Streptophyta</taxon>
        <taxon>Embryophyta</taxon>
        <taxon>Bryophyta</taxon>
        <taxon>Bryophytina</taxon>
        <taxon>Bryopsida</taxon>
        <taxon>Funariidae</taxon>
        <taxon>Funariales</taxon>
        <taxon>Funariaceae</taxon>
        <taxon>Physcomitrium</taxon>
    </lineage>
</organism>